<name>A0A0M3HGF1_ASCLU</name>
<evidence type="ECO:0000313" key="2">
    <source>
        <dbReference type="WBParaSite" id="ALUE_0000059601-mRNA-1"/>
    </source>
</evidence>
<reference evidence="2" key="1">
    <citation type="submission" date="2017-02" db="UniProtKB">
        <authorList>
            <consortium name="WormBaseParasite"/>
        </authorList>
    </citation>
    <scope>IDENTIFICATION</scope>
</reference>
<evidence type="ECO:0000313" key="1">
    <source>
        <dbReference type="Proteomes" id="UP000036681"/>
    </source>
</evidence>
<accession>A0A0M3HGF1</accession>
<proteinExistence type="predicted"/>
<dbReference type="Proteomes" id="UP000036681">
    <property type="component" value="Unplaced"/>
</dbReference>
<organism evidence="1 2">
    <name type="scientific">Ascaris lumbricoides</name>
    <name type="common">Giant roundworm</name>
    <dbReference type="NCBI Taxonomy" id="6252"/>
    <lineage>
        <taxon>Eukaryota</taxon>
        <taxon>Metazoa</taxon>
        <taxon>Ecdysozoa</taxon>
        <taxon>Nematoda</taxon>
        <taxon>Chromadorea</taxon>
        <taxon>Rhabditida</taxon>
        <taxon>Spirurina</taxon>
        <taxon>Ascaridomorpha</taxon>
        <taxon>Ascaridoidea</taxon>
        <taxon>Ascarididae</taxon>
        <taxon>Ascaris</taxon>
    </lineage>
</organism>
<protein>
    <submittedName>
        <fullName evidence="2">ATP phosphoribosyltransferase</fullName>
    </submittedName>
</protein>
<sequence>MNLQIGRIRSQSQLRNDILQTISSFRMQEIYISITPEMEIIANGLIEVGFIIELYQYASYRYHINLSFGVNITLCRSLFQLYRILFYLYIQWLNLGAIHRRT</sequence>
<keyword evidence="1" id="KW-1185">Reference proteome</keyword>
<dbReference type="AlphaFoldDB" id="A0A0M3HGF1"/>
<dbReference type="WBParaSite" id="ALUE_0000059601-mRNA-1">
    <property type="protein sequence ID" value="ALUE_0000059601-mRNA-1"/>
    <property type="gene ID" value="ALUE_0000059601"/>
</dbReference>